<organism evidence="1 2">
    <name type="scientific">Mucispirillum schaedleri ASF457</name>
    <dbReference type="NCBI Taxonomy" id="1379858"/>
    <lineage>
        <taxon>Bacteria</taxon>
        <taxon>Pseudomonadati</taxon>
        <taxon>Deferribacterota</taxon>
        <taxon>Deferribacteres</taxon>
        <taxon>Deferribacterales</taxon>
        <taxon>Mucispirillaceae</taxon>
        <taxon>Mucispirillum</taxon>
    </lineage>
</organism>
<accession>V2RMX2</accession>
<proteinExistence type="predicted"/>
<evidence type="ECO:0000313" key="1">
    <source>
        <dbReference type="EMBL" id="USF23815.1"/>
    </source>
</evidence>
<keyword evidence="2" id="KW-1185">Reference proteome</keyword>
<dbReference type="EMBL" id="CP097562">
    <property type="protein sequence ID" value="USF23815.1"/>
    <property type="molecule type" value="Genomic_DNA"/>
</dbReference>
<dbReference type="AlphaFoldDB" id="V2RMX2"/>
<dbReference type="OrthoDB" id="9799982at2"/>
<reference evidence="1" key="1">
    <citation type="journal article" date="2014" name="Genome Announc.">
        <title>Draft genome sequences of the altered schaedler flora, a defined bacterial community from gnotobiotic mice.</title>
        <authorList>
            <person name="Wannemuehler M.J."/>
            <person name="Overstreet A.M."/>
            <person name="Ward D.V."/>
            <person name="Phillips G.J."/>
        </authorList>
    </citation>
    <scope>NUCLEOTIDE SEQUENCE</scope>
    <source>
        <strain evidence="1">ASF457</strain>
    </source>
</reference>
<reference evidence="1" key="2">
    <citation type="submission" date="2022-05" db="EMBL/GenBank/DDBJ databases">
        <authorList>
            <person name="Proctor A.L."/>
            <person name="Phillips G.J."/>
            <person name="Wannemuehler M.J."/>
        </authorList>
    </citation>
    <scope>NUCLEOTIDE SEQUENCE</scope>
    <source>
        <strain evidence="1">ASF457</strain>
    </source>
</reference>
<dbReference type="eggNOG" id="ENOG5032P4K">
    <property type="taxonomic scope" value="Bacteria"/>
</dbReference>
<gene>
    <name evidence="1" type="ORF">N508_000882</name>
</gene>
<dbReference type="RefSeq" id="WP_023275185.1">
    <property type="nucleotide sequence ID" value="NZ_CP097562.1"/>
</dbReference>
<reference evidence="1" key="3">
    <citation type="submission" date="2022-06" db="EMBL/GenBank/DDBJ databases">
        <title>Resources to Facilitate Use of the Altered Schaedler Flora (ASF) Mouse Model to Study Microbiome Function.</title>
        <authorList>
            <person name="Proctor A."/>
            <person name="Parvinroo S."/>
            <person name="Richie T."/>
            <person name="Jia X."/>
            <person name="Lee S.T.M."/>
            <person name="Karp P.D."/>
            <person name="Paley S."/>
            <person name="Kostic A.D."/>
            <person name="Pierre J.F."/>
            <person name="Wannemuehler M.J."/>
            <person name="Phillips G.J."/>
        </authorList>
    </citation>
    <scope>NUCLEOTIDE SEQUENCE</scope>
    <source>
        <strain evidence="1">ASF457</strain>
    </source>
</reference>
<evidence type="ECO:0000313" key="2">
    <source>
        <dbReference type="Proteomes" id="UP000017429"/>
    </source>
</evidence>
<dbReference type="Proteomes" id="UP000017429">
    <property type="component" value="Chromosome"/>
</dbReference>
<protein>
    <submittedName>
        <fullName evidence="1">Uncharacterized protein</fullName>
    </submittedName>
</protein>
<name>V2RMX2_9BACT</name>
<sequence>MKIIVKQIDNINSELFNIYDDKNILPAALSIKGLHYQISGFQNNADEYIYYGEYSAIQAINLLVSFINNISFKTLMKVYEICQKLNADINKINIFQEKNIKGRKSFETLEKALGLPENLIDFIDKKDIPLKTVSLIINLQANVINFIAEHIKYNDFSMQGFRKYVEKVCDFKDIIPEKYRNDFIFPDTRSKSHIEIDEKYAELINNFKNIKINNLDSFETPKLNIYFDINNIKDYENMLNILEKNKLNIQLFYELLEKYGLK</sequence>
<dbReference type="KEGG" id="msch:N508_000882"/>